<accession>A0A3D8R4R8</accession>
<keyword evidence="4 6" id="KW-0472">Membrane</keyword>
<proteinExistence type="predicted"/>
<dbReference type="Gene3D" id="1.20.58.340">
    <property type="entry name" value="Magnesium transport protein CorA, transmembrane region"/>
    <property type="match status" value="1"/>
</dbReference>
<feature type="transmembrane region" description="Helical" evidence="6">
    <location>
        <begin position="81"/>
        <end position="100"/>
    </location>
</feature>
<dbReference type="GeneID" id="38119090"/>
<dbReference type="AlphaFoldDB" id="A0A3D8R4R8"/>
<evidence type="ECO:0000256" key="5">
    <source>
        <dbReference type="SAM" id="MobiDB-lite"/>
    </source>
</evidence>
<keyword evidence="2 6" id="KW-0812">Transmembrane</keyword>
<dbReference type="OrthoDB" id="5207033at2759"/>
<dbReference type="SUPFAM" id="SSF144083">
    <property type="entry name" value="Magnesium transport protein CorA, transmembrane region"/>
    <property type="match status" value="1"/>
</dbReference>
<gene>
    <name evidence="7" type="ORF">DSM5745_08720</name>
</gene>
<dbReference type="InterPro" id="IPR045863">
    <property type="entry name" value="CorA_TM1_TM2"/>
</dbReference>
<evidence type="ECO:0000256" key="3">
    <source>
        <dbReference type="ARBA" id="ARBA00022989"/>
    </source>
</evidence>
<dbReference type="STRING" id="1810919.A0A3D8R4R8"/>
<dbReference type="GO" id="GO:0016020">
    <property type="term" value="C:membrane"/>
    <property type="evidence" value="ECO:0007669"/>
    <property type="project" value="UniProtKB-SubCell"/>
</dbReference>
<protein>
    <submittedName>
        <fullName evidence="7">Uncharacterized protein</fullName>
    </submittedName>
</protein>
<keyword evidence="8" id="KW-1185">Reference proteome</keyword>
<dbReference type="InterPro" id="IPR002523">
    <property type="entry name" value="MgTranspt_CorA/ZnTranspt_ZntB"/>
</dbReference>
<feature type="region of interest" description="Disordered" evidence="5">
    <location>
        <begin position="150"/>
        <end position="173"/>
    </location>
</feature>
<comment type="caution">
    <text evidence="7">The sequence shown here is derived from an EMBL/GenBank/DDBJ whole genome shotgun (WGS) entry which is preliminary data.</text>
</comment>
<keyword evidence="3 6" id="KW-1133">Transmembrane helix</keyword>
<evidence type="ECO:0000256" key="1">
    <source>
        <dbReference type="ARBA" id="ARBA00004141"/>
    </source>
</evidence>
<organism evidence="7 8">
    <name type="scientific">Aspergillus mulundensis</name>
    <dbReference type="NCBI Taxonomy" id="1810919"/>
    <lineage>
        <taxon>Eukaryota</taxon>
        <taxon>Fungi</taxon>
        <taxon>Dikarya</taxon>
        <taxon>Ascomycota</taxon>
        <taxon>Pezizomycotina</taxon>
        <taxon>Eurotiomycetes</taxon>
        <taxon>Eurotiomycetidae</taxon>
        <taxon>Eurotiales</taxon>
        <taxon>Aspergillaceae</taxon>
        <taxon>Aspergillus</taxon>
        <taxon>Aspergillus subgen. Nidulantes</taxon>
    </lineage>
</organism>
<evidence type="ECO:0000313" key="8">
    <source>
        <dbReference type="Proteomes" id="UP000256690"/>
    </source>
</evidence>
<reference evidence="7 8" key="1">
    <citation type="journal article" date="2018" name="IMA Fungus">
        <title>IMA Genome-F 9: Draft genome sequence of Annulohypoxylon stygium, Aspergillus mulundensis, Berkeleyomyces basicola (syn. Thielaviopsis basicola), Ceratocystis smalleyi, two Cercospora beticola strains, Coleophoma cylindrospora, Fusarium fracticaudum, Phialophora cf. hyalina, and Morchella septimelata.</title>
        <authorList>
            <person name="Wingfield B.D."/>
            <person name="Bills G.F."/>
            <person name="Dong Y."/>
            <person name="Huang W."/>
            <person name="Nel W.J."/>
            <person name="Swalarsk-Parry B.S."/>
            <person name="Vaghefi N."/>
            <person name="Wilken P.M."/>
            <person name="An Z."/>
            <person name="de Beer Z.W."/>
            <person name="De Vos L."/>
            <person name="Chen L."/>
            <person name="Duong T.A."/>
            <person name="Gao Y."/>
            <person name="Hammerbacher A."/>
            <person name="Kikkert J.R."/>
            <person name="Li Y."/>
            <person name="Li H."/>
            <person name="Li K."/>
            <person name="Li Q."/>
            <person name="Liu X."/>
            <person name="Ma X."/>
            <person name="Naidoo K."/>
            <person name="Pethybridge S.J."/>
            <person name="Sun J."/>
            <person name="Steenkamp E.T."/>
            <person name="van der Nest M.A."/>
            <person name="van Wyk S."/>
            <person name="Wingfield M.J."/>
            <person name="Xiong C."/>
            <person name="Yue Q."/>
            <person name="Zhang X."/>
        </authorList>
    </citation>
    <scope>NUCLEOTIDE SEQUENCE [LARGE SCALE GENOMIC DNA]</scope>
    <source>
        <strain evidence="7 8">DSM 5745</strain>
    </source>
</reference>
<evidence type="ECO:0000256" key="6">
    <source>
        <dbReference type="SAM" id="Phobius"/>
    </source>
</evidence>
<dbReference type="GO" id="GO:0046873">
    <property type="term" value="F:metal ion transmembrane transporter activity"/>
    <property type="evidence" value="ECO:0007669"/>
    <property type="project" value="InterPro"/>
</dbReference>
<feature type="transmembrane region" description="Helical" evidence="6">
    <location>
        <begin position="120"/>
        <end position="143"/>
    </location>
</feature>
<evidence type="ECO:0000313" key="7">
    <source>
        <dbReference type="EMBL" id="RDW68960.1"/>
    </source>
</evidence>
<sequence>MMAQEQERWREEDQENVRKDIQTWLKTRQRILHEEKRAHSLKTRSKSLNDRHQNEINLAFNLVNQSLGRDQRTDSNMMKTVAVVSMVYLPGTFVSGLYGTNFFSFQADPGNTWLMADEFWMYWAVTLPLTFATMLVWAIWHWWDKLGTSRSKKVSGGKSNQPAGPTPSKDGIELRAQPGVPLIRRITTAFRLGEVQRTETV</sequence>
<comment type="subcellular location">
    <subcellularLocation>
        <location evidence="1">Membrane</location>
        <topology evidence="1">Multi-pass membrane protein</topology>
    </subcellularLocation>
</comment>
<dbReference type="RefSeq" id="XP_026600749.1">
    <property type="nucleotide sequence ID" value="XM_026750736.1"/>
</dbReference>
<dbReference type="EMBL" id="PVWQ01000011">
    <property type="protein sequence ID" value="RDW68960.1"/>
    <property type="molecule type" value="Genomic_DNA"/>
</dbReference>
<dbReference type="Pfam" id="PF01544">
    <property type="entry name" value="CorA"/>
    <property type="match status" value="1"/>
</dbReference>
<evidence type="ECO:0000256" key="2">
    <source>
        <dbReference type="ARBA" id="ARBA00022692"/>
    </source>
</evidence>
<dbReference type="Proteomes" id="UP000256690">
    <property type="component" value="Unassembled WGS sequence"/>
</dbReference>
<name>A0A3D8R4R8_9EURO</name>
<evidence type="ECO:0000256" key="4">
    <source>
        <dbReference type="ARBA" id="ARBA00023136"/>
    </source>
</evidence>